<accession>A0A2D4I9H9</accession>
<proteinExistence type="predicted"/>
<reference evidence="1" key="1">
    <citation type="submission" date="2017-07" db="EMBL/GenBank/DDBJ databases">
        <authorList>
            <person name="Mikheyev A."/>
            <person name="Grau M."/>
        </authorList>
    </citation>
    <scope>NUCLEOTIDE SEQUENCE</scope>
    <source>
        <tissue evidence="1">Venom_gland</tissue>
    </source>
</reference>
<sequence>MFNRFNTVNDCRNTTFQFHLNPRISLQECKFSFNKPNECQQKMQNWCEKAQPGIKVFLTFMNHPKASSCSDLEGPESEVSVLFRNCTKQGTNCRKFFILKLFLKGCSFFRFHTFKGK</sequence>
<name>A0A2D4I9H9_MICLE</name>
<organism evidence="1">
    <name type="scientific">Micrurus lemniscatus lemniscatus</name>
    <dbReference type="NCBI Taxonomy" id="129467"/>
    <lineage>
        <taxon>Eukaryota</taxon>
        <taxon>Metazoa</taxon>
        <taxon>Chordata</taxon>
        <taxon>Craniata</taxon>
        <taxon>Vertebrata</taxon>
        <taxon>Euteleostomi</taxon>
        <taxon>Lepidosauria</taxon>
        <taxon>Squamata</taxon>
        <taxon>Bifurcata</taxon>
        <taxon>Unidentata</taxon>
        <taxon>Episquamata</taxon>
        <taxon>Toxicofera</taxon>
        <taxon>Serpentes</taxon>
        <taxon>Colubroidea</taxon>
        <taxon>Elapidae</taxon>
        <taxon>Elapinae</taxon>
        <taxon>Micrurus</taxon>
    </lineage>
</organism>
<protein>
    <submittedName>
        <fullName evidence="1">Uncharacterized protein</fullName>
    </submittedName>
</protein>
<reference evidence="1" key="2">
    <citation type="submission" date="2017-11" db="EMBL/GenBank/DDBJ databases">
        <title>Coralsnake Venomics: Analyses of Venom Gland Transcriptomes and Proteomes of Six Brazilian Taxa.</title>
        <authorList>
            <person name="Aird S.D."/>
            <person name="Jorge da Silva N."/>
            <person name="Qiu L."/>
            <person name="Villar-Briones A."/>
            <person name="Aparecida-Saddi V."/>
            <person name="Campos-Telles M.P."/>
            <person name="Grau M."/>
            <person name="Mikheyev A.S."/>
        </authorList>
    </citation>
    <scope>NUCLEOTIDE SEQUENCE</scope>
    <source>
        <tissue evidence="1">Venom_gland</tissue>
    </source>
</reference>
<dbReference type="EMBL" id="IACK01088308">
    <property type="protein sequence ID" value="LAA80831.1"/>
    <property type="molecule type" value="Transcribed_RNA"/>
</dbReference>
<dbReference type="AlphaFoldDB" id="A0A2D4I9H9"/>
<evidence type="ECO:0000313" key="1">
    <source>
        <dbReference type="EMBL" id="LAA80831.1"/>
    </source>
</evidence>